<dbReference type="EMBL" id="FCOB02000009">
    <property type="protein sequence ID" value="SAK60870.1"/>
    <property type="molecule type" value="Genomic_DNA"/>
</dbReference>
<dbReference type="InterPro" id="IPR036397">
    <property type="entry name" value="RNaseH_sf"/>
</dbReference>
<comment type="caution">
    <text evidence="2">The sequence shown here is derived from an EMBL/GenBank/DDBJ whole genome shotgun (WGS) entry which is preliminary data.</text>
</comment>
<dbReference type="InterPro" id="IPR053392">
    <property type="entry name" value="Transposase_IS30-like"/>
</dbReference>
<dbReference type="InterPro" id="IPR051917">
    <property type="entry name" value="Transposase-Integrase"/>
</dbReference>
<evidence type="ECO:0000259" key="1">
    <source>
        <dbReference type="PROSITE" id="PS50994"/>
    </source>
</evidence>
<accession>A0A158AT90</accession>
<dbReference type="AlphaFoldDB" id="A0A158AT90"/>
<dbReference type="NCBIfam" id="NF033563">
    <property type="entry name" value="transpos_IS30"/>
    <property type="match status" value="1"/>
</dbReference>
<dbReference type="GO" id="GO:0032196">
    <property type="term" value="P:transposition"/>
    <property type="evidence" value="ECO:0007669"/>
    <property type="project" value="TreeGrafter"/>
</dbReference>
<dbReference type="GO" id="GO:0004803">
    <property type="term" value="F:transposase activity"/>
    <property type="evidence" value="ECO:0007669"/>
    <property type="project" value="TreeGrafter"/>
</dbReference>
<organism evidence="2 3">
    <name type="scientific">Caballeronia ptereochthonis</name>
    <dbReference type="NCBI Taxonomy" id="1777144"/>
    <lineage>
        <taxon>Bacteria</taxon>
        <taxon>Pseudomonadati</taxon>
        <taxon>Pseudomonadota</taxon>
        <taxon>Betaproteobacteria</taxon>
        <taxon>Burkholderiales</taxon>
        <taxon>Burkholderiaceae</taxon>
        <taxon>Caballeronia</taxon>
    </lineage>
</organism>
<dbReference type="PANTHER" id="PTHR10948">
    <property type="entry name" value="TRANSPOSASE"/>
    <property type="match status" value="1"/>
</dbReference>
<reference evidence="2" key="1">
    <citation type="submission" date="2016-01" db="EMBL/GenBank/DDBJ databases">
        <authorList>
            <person name="Peeters C."/>
        </authorList>
    </citation>
    <scope>NUCLEOTIDE SEQUENCE [LARGE SCALE GENOMIC DNA]</scope>
    <source>
        <strain evidence="2">LMG 29326</strain>
    </source>
</reference>
<dbReference type="Gene3D" id="3.30.420.10">
    <property type="entry name" value="Ribonuclease H-like superfamily/Ribonuclease H"/>
    <property type="match status" value="1"/>
</dbReference>
<proteinExistence type="predicted"/>
<keyword evidence="3" id="KW-1185">Reference proteome</keyword>
<dbReference type="PANTHER" id="PTHR10948:SF23">
    <property type="entry name" value="TRANSPOSASE INSI FOR INSERTION SEQUENCE ELEMENT IS30A-RELATED"/>
    <property type="match status" value="1"/>
</dbReference>
<dbReference type="SUPFAM" id="SSF53098">
    <property type="entry name" value="Ribonuclease H-like"/>
    <property type="match status" value="1"/>
</dbReference>
<dbReference type="GO" id="GO:0003676">
    <property type="term" value="F:nucleic acid binding"/>
    <property type="evidence" value="ECO:0007669"/>
    <property type="project" value="InterPro"/>
</dbReference>
<dbReference type="PROSITE" id="PS50994">
    <property type="entry name" value="INTEGRASE"/>
    <property type="match status" value="1"/>
</dbReference>
<dbReference type="Proteomes" id="UP000054978">
    <property type="component" value="Unassembled WGS sequence"/>
</dbReference>
<name>A0A158AT90_9BURK</name>
<dbReference type="GO" id="GO:0005829">
    <property type="term" value="C:cytosol"/>
    <property type="evidence" value="ECO:0007669"/>
    <property type="project" value="TreeGrafter"/>
</dbReference>
<evidence type="ECO:0000313" key="3">
    <source>
        <dbReference type="Proteomes" id="UP000054978"/>
    </source>
</evidence>
<dbReference type="GO" id="GO:0015074">
    <property type="term" value="P:DNA integration"/>
    <property type="evidence" value="ECO:0007669"/>
    <property type="project" value="InterPro"/>
</dbReference>
<dbReference type="STRING" id="1777144.AWB83_02298"/>
<dbReference type="InterPro" id="IPR001584">
    <property type="entry name" value="Integrase_cat-core"/>
</dbReference>
<protein>
    <submittedName>
        <fullName evidence="2">Integrase catalytic subunit</fullName>
    </submittedName>
</protein>
<sequence length="89" mass="10085">MRNLLLPPVCVYFCDPHSPWQRGTCENTKGLLRQYLPKGTDLSVYSQHELDAIANRLNNHPRATHAFQSPLEVFARLLEASTQSPSSLH</sequence>
<feature type="domain" description="Integrase catalytic" evidence="1">
    <location>
        <begin position="1"/>
        <end position="78"/>
    </location>
</feature>
<gene>
    <name evidence="2" type="ORF">AWB83_02298</name>
</gene>
<evidence type="ECO:0000313" key="2">
    <source>
        <dbReference type="EMBL" id="SAK60870.1"/>
    </source>
</evidence>
<dbReference type="InterPro" id="IPR012337">
    <property type="entry name" value="RNaseH-like_sf"/>
</dbReference>